<evidence type="ECO:0000256" key="1">
    <source>
        <dbReference type="ARBA" id="ARBA00022801"/>
    </source>
</evidence>
<evidence type="ECO:0000313" key="7">
    <source>
        <dbReference type="Proteomes" id="UP000177025"/>
    </source>
</evidence>
<dbReference type="Proteomes" id="UP000177025">
    <property type="component" value="Unassembled WGS sequence"/>
</dbReference>
<protein>
    <recommendedName>
        <fullName evidence="5">PNPLA domain-containing protein</fullName>
    </recommendedName>
</protein>
<dbReference type="GO" id="GO:0016042">
    <property type="term" value="P:lipid catabolic process"/>
    <property type="evidence" value="ECO:0007669"/>
    <property type="project" value="UniProtKB-UniRule"/>
</dbReference>
<feature type="short sequence motif" description="DGA/G" evidence="4">
    <location>
        <begin position="152"/>
        <end position="154"/>
    </location>
</feature>
<dbReference type="GO" id="GO:0016787">
    <property type="term" value="F:hydrolase activity"/>
    <property type="evidence" value="ECO:0007669"/>
    <property type="project" value="UniProtKB-UniRule"/>
</dbReference>
<dbReference type="CDD" id="cd07205">
    <property type="entry name" value="Pat_PNPLA6_PNPLA7_NTE1_like"/>
    <property type="match status" value="1"/>
</dbReference>
<accession>A0A1F4U8J1</accession>
<dbReference type="InterPro" id="IPR050301">
    <property type="entry name" value="NTE"/>
</dbReference>
<name>A0A1F4U8J1_UNCW3</name>
<feature type="active site" description="Nucleophile" evidence="4">
    <location>
        <position position="37"/>
    </location>
</feature>
<keyword evidence="2 4" id="KW-0442">Lipid degradation</keyword>
<dbReference type="SUPFAM" id="SSF52151">
    <property type="entry name" value="FabD/lysophospholipase-like"/>
    <property type="match status" value="1"/>
</dbReference>
<feature type="short sequence motif" description="GXSXG" evidence="4">
    <location>
        <begin position="35"/>
        <end position="39"/>
    </location>
</feature>
<gene>
    <name evidence="6" type="ORF">A2Y85_02875</name>
</gene>
<proteinExistence type="predicted"/>
<sequence length="270" mass="29701">MLALVLGGGAAKGYAHIGVIKLLEELNIKPELVVGASMGALVSAFYAVGYQVKEIEDIACQIDGRKKNSLFPIRLNARGLINGKAIVKHLSQYLGNKKIEELPIKYAAVTTDIEEHKELVITKGDLVQAVRAAISIPVVFIPHHYQGRILVDGGFVNPVPVDVAVNLGATRIIAVNVLRYINYESEILTSTQAGNAKFNMRSVATEVFDYVFSRLIDFSVSKASHCLLMNINTGGIKLTQFERARFAIELGYQEALIYREKLARFVIIKT</sequence>
<dbReference type="InterPro" id="IPR016035">
    <property type="entry name" value="Acyl_Trfase/lysoPLipase"/>
</dbReference>
<organism evidence="6 7">
    <name type="scientific">candidate division WOR-3 bacterium RBG_13_43_14</name>
    <dbReference type="NCBI Taxonomy" id="1802590"/>
    <lineage>
        <taxon>Bacteria</taxon>
        <taxon>Bacteria division WOR-3</taxon>
    </lineage>
</organism>
<dbReference type="EMBL" id="MEUM01000117">
    <property type="protein sequence ID" value="OGC41221.1"/>
    <property type="molecule type" value="Genomic_DNA"/>
</dbReference>
<dbReference type="PROSITE" id="PS51635">
    <property type="entry name" value="PNPLA"/>
    <property type="match status" value="1"/>
</dbReference>
<evidence type="ECO:0000256" key="4">
    <source>
        <dbReference type="PROSITE-ProRule" id="PRU01161"/>
    </source>
</evidence>
<comment type="caution">
    <text evidence="4">Lacks conserved residue(s) required for the propagation of feature annotation.</text>
</comment>
<keyword evidence="1 4" id="KW-0378">Hydrolase</keyword>
<evidence type="ECO:0000313" key="6">
    <source>
        <dbReference type="EMBL" id="OGC41221.1"/>
    </source>
</evidence>
<dbReference type="AlphaFoldDB" id="A0A1F4U8J1"/>
<dbReference type="InterPro" id="IPR002641">
    <property type="entry name" value="PNPLA_dom"/>
</dbReference>
<feature type="active site" description="Proton acceptor" evidence="4">
    <location>
        <position position="152"/>
    </location>
</feature>
<comment type="caution">
    <text evidence="6">The sequence shown here is derived from an EMBL/GenBank/DDBJ whole genome shotgun (WGS) entry which is preliminary data.</text>
</comment>
<keyword evidence="3 4" id="KW-0443">Lipid metabolism</keyword>
<evidence type="ECO:0000259" key="5">
    <source>
        <dbReference type="PROSITE" id="PS51635"/>
    </source>
</evidence>
<dbReference type="Pfam" id="PF01734">
    <property type="entry name" value="Patatin"/>
    <property type="match status" value="1"/>
</dbReference>
<evidence type="ECO:0000256" key="3">
    <source>
        <dbReference type="ARBA" id="ARBA00023098"/>
    </source>
</evidence>
<evidence type="ECO:0000256" key="2">
    <source>
        <dbReference type="ARBA" id="ARBA00022963"/>
    </source>
</evidence>
<dbReference type="PANTHER" id="PTHR14226">
    <property type="entry name" value="NEUROPATHY TARGET ESTERASE/SWISS CHEESE D.MELANOGASTER"/>
    <property type="match status" value="1"/>
</dbReference>
<reference evidence="6 7" key="1">
    <citation type="journal article" date="2016" name="Nat. Commun.">
        <title>Thousands of microbial genomes shed light on interconnected biogeochemical processes in an aquifer system.</title>
        <authorList>
            <person name="Anantharaman K."/>
            <person name="Brown C.T."/>
            <person name="Hug L.A."/>
            <person name="Sharon I."/>
            <person name="Castelle C.J."/>
            <person name="Probst A.J."/>
            <person name="Thomas B.C."/>
            <person name="Singh A."/>
            <person name="Wilkins M.J."/>
            <person name="Karaoz U."/>
            <person name="Brodie E.L."/>
            <person name="Williams K.H."/>
            <person name="Hubbard S.S."/>
            <person name="Banfield J.F."/>
        </authorList>
    </citation>
    <scope>NUCLEOTIDE SEQUENCE [LARGE SCALE GENOMIC DNA]</scope>
</reference>
<feature type="domain" description="PNPLA" evidence="5">
    <location>
        <begin position="4"/>
        <end position="165"/>
    </location>
</feature>
<dbReference type="Gene3D" id="3.40.1090.10">
    <property type="entry name" value="Cytosolic phospholipase A2 catalytic domain"/>
    <property type="match status" value="1"/>
</dbReference>
<dbReference type="PANTHER" id="PTHR14226:SF29">
    <property type="entry name" value="NEUROPATHY TARGET ESTERASE SWS"/>
    <property type="match status" value="1"/>
</dbReference>